<evidence type="ECO:0000313" key="1">
    <source>
        <dbReference type="EMBL" id="MBT0607658.1"/>
    </source>
</evidence>
<proteinExistence type="predicted"/>
<sequence length="107" mass="12307">MKSETTNSTLQENTYNRFFKSLGFKTIGEYDHGFTAHLEIKNGTSLFIRGVDNVLHAKAENNGLERYIADSHRYRTLEDVLFFLSRSVVLEGNFPELHQKILQRLAG</sequence>
<comment type="caution">
    <text evidence="1">The sequence shown here is derived from an EMBL/GenBank/DDBJ whole genome shotgun (WGS) entry which is preliminary data.</text>
</comment>
<dbReference type="RefSeq" id="WP_214112515.1">
    <property type="nucleotide sequence ID" value="NZ_JAHCTB010000002.1"/>
</dbReference>
<gene>
    <name evidence="1" type="ORF">KIV10_05635</name>
</gene>
<protein>
    <recommendedName>
        <fullName evidence="3">GSKIP domain-containing protein</fullName>
    </recommendedName>
</protein>
<keyword evidence="2" id="KW-1185">Reference proteome</keyword>
<dbReference type="Proteomes" id="UP001297092">
    <property type="component" value="Unassembled WGS sequence"/>
</dbReference>
<evidence type="ECO:0008006" key="3">
    <source>
        <dbReference type="Google" id="ProtNLM"/>
    </source>
</evidence>
<name>A0ABS5S366_9FLAO</name>
<organism evidence="1 2">
    <name type="scientific">Aequorivita echinoideorum</name>
    <dbReference type="NCBI Taxonomy" id="1549647"/>
    <lineage>
        <taxon>Bacteria</taxon>
        <taxon>Pseudomonadati</taxon>
        <taxon>Bacteroidota</taxon>
        <taxon>Flavobacteriia</taxon>
        <taxon>Flavobacteriales</taxon>
        <taxon>Flavobacteriaceae</taxon>
        <taxon>Aequorivita</taxon>
    </lineage>
</organism>
<accession>A0ABS5S366</accession>
<evidence type="ECO:0000313" key="2">
    <source>
        <dbReference type="Proteomes" id="UP001297092"/>
    </source>
</evidence>
<dbReference type="EMBL" id="JAHCTB010000002">
    <property type="protein sequence ID" value="MBT0607658.1"/>
    <property type="molecule type" value="Genomic_DNA"/>
</dbReference>
<reference evidence="1 2" key="1">
    <citation type="submission" date="2021-05" db="EMBL/GenBank/DDBJ databases">
        <title>Aequorivita echinoideorum JCM 30378 genome.</title>
        <authorList>
            <person name="Zhang H."/>
            <person name="Li C."/>
        </authorList>
    </citation>
    <scope>NUCLEOTIDE SEQUENCE [LARGE SCALE GENOMIC DNA]</scope>
    <source>
        <strain evidence="1 2">JCM30378</strain>
    </source>
</reference>